<dbReference type="AlphaFoldDB" id="A0A7C8L5V5"/>
<dbReference type="Proteomes" id="UP000480246">
    <property type="component" value="Unassembled WGS sequence"/>
</dbReference>
<dbReference type="Pfam" id="PF01774">
    <property type="entry name" value="UreD"/>
    <property type="match status" value="1"/>
</dbReference>
<accession>A0A7C8L5V5</accession>
<dbReference type="EMBL" id="WEID01000012">
    <property type="protein sequence ID" value="KAB8138911.1"/>
    <property type="molecule type" value="Genomic_DNA"/>
</dbReference>
<name>A0A7C8L5V5_9BACI</name>
<evidence type="ECO:0000313" key="3">
    <source>
        <dbReference type="Proteomes" id="UP000480246"/>
    </source>
</evidence>
<organism evidence="2 3">
    <name type="scientific">Gracilibacillus oryzae</name>
    <dbReference type="NCBI Taxonomy" id="1672701"/>
    <lineage>
        <taxon>Bacteria</taxon>
        <taxon>Bacillati</taxon>
        <taxon>Bacillota</taxon>
        <taxon>Bacilli</taxon>
        <taxon>Bacillales</taxon>
        <taxon>Bacillaceae</taxon>
        <taxon>Gracilibacillus</taxon>
    </lineage>
</organism>
<dbReference type="OrthoDB" id="5328682at2"/>
<keyword evidence="3" id="KW-1185">Reference proteome</keyword>
<dbReference type="GO" id="GO:0016151">
    <property type="term" value="F:nickel cation binding"/>
    <property type="evidence" value="ECO:0007669"/>
    <property type="project" value="InterPro"/>
</dbReference>
<sequence>MSKLKGRFQKVNLLDYSGTEQLRLEKTDQSHRVFTNYQVTGLNQVKEEETAELDFIVKKASNITVSMAEPIQVNQKHKQELSLHIEEEALLLWNNHEIMLQPNSEFSRRTKVSLEGDAEFVWAEITHLNQKEYFHYASLMEIWVEEECLAYDPLAFSTSNELIHHHGLIEDFQYTASIWYIADKLPFDEWDIQQRLSQAKHHRAGMTDLDGKGILIRWLSKDLQLLQQEVRDVLSFFDEKITEIRKWRV</sequence>
<protein>
    <submittedName>
        <fullName evidence="2">Urease accessory protein</fullName>
    </submittedName>
</protein>
<proteinExistence type="predicted"/>
<evidence type="ECO:0000256" key="1">
    <source>
        <dbReference type="ARBA" id="ARBA00023186"/>
    </source>
</evidence>
<gene>
    <name evidence="2" type="ORF">F9U64_02620</name>
</gene>
<dbReference type="InterPro" id="IPR002669">
    <property type="entry name" value="UreD"/>
</dbReference>
<reference evidence="2 3" key="1">
    <citation type="submission" date="2019-10" db="EMBL/GenBank/DDBJ databases">
        <title>Gracilibacillus sp. nov. isolated from rice seeds.</title>
        <authorList>
            <person name="He S."/>
        </authorList>
    </citation>
    <scope>NUCLEOTIDE SEQUENCE [LARGE SCALE GENOMIC DNA]</scope>
    <source>
        <strain evidence="2 3">TD8</strain>
    </source>
</reference>
<comment type="caution">
    <text evidence="2">The sequence shown here is derived from an EMBL/GenBank/DDBJ whole genome shotgun (WGS) entry which is preliminary data.</text>
</comment>
<dbReference type="RefSeq" id="WP_153401341.1">
    <property type="nucleotide sequence ID" value="NZ_ML762424.1"/>
</dbReference>
<evidence type="ECO:0000313" key="2">
    <source>
        <dbReference type="EMBL" id="KAB8138911.1"/>
    </source>
</evidence>
<keyword evidence="1" id="KW-0143">Chaperone</keyword>